<dbReference type="PANTHER" id="PTHR19446">
    <property type="entry name" value="REVERSE TRANSCRIPTASES"/>
    <property type="match status" value="1"/>
</dbReference>
<accession>A0A167TPM2</accession>
<evidence type="ECO:0000313" key="2">
    <source>
        <dbReference type="EMBL" id="KZP03153.1"/>
    </source>
</evidence>
<name>A0A167TPM2_9AGAM</name>
<evidence type="ECO:0000256" key="1">
    <source>
        <dbReference type="SAM" id="MobiDB-lite"/>
    </source>
</evidence>
<gene>
    <name evidence="2" type="ORF">FIBSPDRAFT_769381</name>
</gene>
<dbReference type="OrthoDB" id="2205812at2759"/>
<evidence type="ECO:0008006" key="4">
    <source>
        <dbReference type="Google" id="ProtNLM"/>
    </source>
</evidence>
<reference evidence="2 3" key="1">
    <citation type="journal article" date="2016" name="Mol. Biol. Evol.">
        <title>Comparative Genomics of Early-Diverging Mushroom-Forming Fungi Provides Insights into the Origins of Lignocellulose Decay Capabilities.</title>
        <authorList>
            <person name="Nagy L.G."/>
            <person name="Riley R."/>
            <person name="Tritt A."/>
            <person name="Adam C."/>
            <person name="Daum C."/>
            <person name="Floudas D."/>
            <person name="Sun H."/>
            <person name="Yadav J.S."/>
            <person name="Pangilinan J."/>
            <person name="Larsson K.H."/>
            <person name="Matsuura K."/>
            <person name="Barry K."/>
            <person name="Labutti K."/>
            <person name="Kuo R."/>
            <person name="Ohm R.A."/>
            <person name="Bhattacharya S.S."/>
            <person name="Shirouzu T."/>
            <person name="Yoshinaga Y."/>
            <person name="Martin F.M."/>
            <person name="Grigoriev I.V."/>
            <person name="Hibbett D.S."/>
        </authorList>
    </citation>
    <scope>NUCLEOTIDE SEQUENCE [LARGE SCALE GENOMIC DNA]</scope>
    <source>
        <strain evidence="2 3">CBS 109695</strain>
    </source>
</reference>
<dbReference type="EMBL" id="KV418150">
    <property type="protein sequence ID" value="KZP03153.1"/>
    <property type="molecule type" value="Genomic_DNA"/>
</dbReference>
<organism evidence="2 3">
    <name type="scientific">Athelia psychrophila</name>
    <dbReference type="NCBI Taxonomy" id="1759441"/>
    <lineage>
        <taxon>Eukaryota</taxon>
        <taxon>Fungi</taxon>
        <taxon>Dikarya</taxon>
        <taxon>Basidiomycota</taxon>
        <taxon>Agaricomycotina</taxon>
        <taxon>Agaricomycetes</taxon>
        <taxon>Agaricomycetidae</taxon>
        <taxon>Atheliales</taxon>
        <taxon>Atheliaceae</taxon>
        <taxon>Athelia</taxon>
    </lineage>
</organism>
<dbReference type="AlphaFoldDB" id="A0A167TPM2"/>
<protein>
    <recommendedName>
        <fullName evidence="4">Reverse transcriptase domain-containing protein</fullName>
    </recommendedName>
</protein>
<dbReference type="Proteomes" id="UP000076532">
    <property type="component" value="Unassembled WGS sequence"/>
</dbReference>
<proteinExistence type="predicted"/>
<evidence type="ECO:0000313" key="3">
    <source>
        <dbReference type="Proteomes" id="UP000076532"/>
    </source>
</evidence>
<sequence length="127" mass="14615">MEELVSKRLTEEQNEALKKLITDHDLEEALRQSQNGKTPGDDGIPYEFYKSWPRPKEDDTESPDVIQLLTAVVNDIELHGITNKSFTNGAMTLLYKKKDQTLIENYRPITLLNTDYKLYTKAIANKL</sequence>
<feature type="region of interest" description="Disordered" evidence="1">
    <location>
        <begin position="29"/>
        <end position="61"/>
    </location>
</feature>
<keyword evidence="3" id="KW-1185">Reference proteome</keyword>
<feature type="non-terminal residue" evidence="2">
    <location>
        <position position="127"/>
    </location>
</feature>